<dbReference type="Proteomes" id="UP000887116">
    <property type="component" value="Unassembled WGS sequence"/>
</dbReference>
<protein>
    <submittedName>
        <fullName evidence="1">Uncharacterized protein</fullName>
    </submittedName>
</protein>
<dbReference type="AlphaFoldDB" id="A0A8X6JP69"/>
<dbReference type="EMBL" id="BMAO01029675">
    <property type="protein sequence ID" value="GFR33413.1"/>
    <property type="molecule type" value="Genomic_DNA"/>
</dbReference>
<gene>
    <name evidence="1" type="ORF">TNCT_487111</name>
</gene>
<name>A0A8X6JP69_TRICU</name>
<dbReference type="OrthoDB" id="6019623at2759"/>
<keyword evidence="2" id="KW-1185">Reference proteome</keyword>
<proteinExistence type="predicted"/>
<evidence type="ECO:0000313" key="1">
    <source>
        <dbReference type="EMBL" id="GFR33413.1"/>
    </source>
</evidence>
<reference evidence="1" key="1">
    <citation type="submission" date="2020-07" db="EMBL/GenBank/DDBJ databases">
        <title>Multicomponent nature underlies the extraordinary mechanical properties of spider dragline silk.</title>
        <authorList>
            <person name="Kono N."/>
            <person name="Nakamura H."/>
            <person name="Mori M."/>
            <person name="Yoshida Y."/>
            <person name="Ohtoshi R."/>
            <person name="Malay A.D."/>
            <person name="Moran D.A.P."/>
            <person name="Tomita M."/>
            <person name="Numata K."/>
            <person name="Arakawa K."/>
        </authorList>
    </citation>
    <scope>NUCLEOTIDE SEQUENCE</scope>
</reference>
<evidence type="ECO:0000313" key="2">
    <source>
        <dbReference type="Proteomes" id="UP000887116"/>
    </source>
</evidence>
<comment type="caution">
    <text evidence="1">The sequence shown here is derived from an EMBL/GenBank/DDBJ whole genome shotgun (WGS) entry which is preliminary data.</text>
</comment>
<organism evidence="1 2">
    <name type="scientific">Trichonephila clavata</name>
    <name type="common">Joro spider</name>
    <name type="synonym">Nephila clavata</name>
    <dbReference type="NCBI Taxonomy" id="2740835"/>
    <lineage>
        <taxon>Eukaryota</taxon>
        <taxon>Metazoa</taxon>
        <taxon>Ecdysozoa</taxon>
        <taxon>Arthropoda</taxon>
        <taxon>Chelicerata</taxon>
        <taxon>Arachnida</taxon>
        <taxon>Araneae</taxon>
        <taxon>Araneomorphae</taxon>
        <taxon>Entelegynae</taxon>
        <taxon>Araneoidea</taxon>
        <taxon>Nephilidae</taxon>
        <taxon>Trichonephila</taxon>
    </lineage>
</organism>
<accession>A0A8X6JP69</accession>
<sequence length="73" mass="8184">MAKKVNKRGNKAGILQLSVKKDKIISKNKLKKFISDSDKGTESSSFTQRFSRIDGIRPFTIAALAVFFGFCNR</sequence>